<dbReference type="GO" id="GO:0019588">
    <property type="term" value="P:anaerobic glycerol catabolic process"/>
    <property type="evidence" value="ECO:0007669"/>
    <property type="project" value="UniProtKB-UniPathway"/>
</dbReference>
<comment type="caution">
    <text evidence="15">The sequence shown here is derived from an EMBL/GenBank/DDBJ whole genome shotgun (WGS) entry which is preliminary data.</text>
</comment>
<dbReference type="Pfam" id="PF02734">
    <property type="entry name" value="Dak2"/>
    <property type="match status" value="1"/>
</dbReference>
<dbReference type="PROSITE" id="PS51481">
    <property type="entry name" value="DHAK"/>
    <property type="match status" value="1"/>
</dbReference>
<proteinExistence type="inferred from homology"/>
<keyword evidence="6 15" id="KW-0418">Kinase</keyword>
<dbReference type="NCBIfam" id="TIGR02361">
    <property type="entry name" value="dak_ATP"/>
    <property type="match status" value="1"/>
</dbReference>
<dbReference type="InterPro" id="IPR004007">
    <property type="entry name" value="DhaL_dom"/>
</dbReference>
<dbReference type="GO" id="GO:0005829">
    <property type="term" value="C:cytosol"/>
    <property type="evidence" value="ECO:0007669"/>
    <property type="project" value="TreeGrafter"/>
</dbReference>
<comment type="similarity">
    <text evidence="3">Belongs to the dihydroxyacetone kinase (DAK) family.</text>
</comment>
<keyword evidence="16" id="KW-1185">Reference proteome</keyword>
<evidence type="ECO:0000256" key="8">
    <source>
        <dbReference type="ARBA" id="ARBA00022840"/>
    </source>
</evidence>
<dbReference type="InterPro" id="IPR012734">
    <property type="entry name" value="DhaK_ATP"/>
</dbReference>
<reference evidence="15 16" key="1">
    <citation type="submission" date="2016-04" db="EMBL/GenBank/DDBJ databases">
        <title>Draft genome of Fonsecaea erecta CBS 125763.</title>
        <authorList>
            <person name="Weiss V.A."/>
            <person name="Vicente V.A."/>
            <person name="Raittz R.T."/>
            <person name="Moreno L.F."/>
            <person name="De Souza E.M."/>
            <person name="Pedrosa F.O."/>
            <person name="Steffens M.B."/>
            <person name="Faoro H."/>
            <person name="Tadra-Sfeir M.Z."/>
            <person name="Najafzadeh M.J."/>
            <person name="Felipe M.S."/>
            <person name="Teixeira M."/>
            <person name="Sun J."/>
            <person name="Xi L."/>
            <person name="Gomes R."/>
            <person name="De Azevedo C.M."/>
            <person name="Salgado C.G."/>
            <person name="Da Silva M.B."/>
            <person name="Nascimento M.F."/>
            <person name="Queiroz-Telles F."/>
            <person name="Attili D.S."/>
            <person name="Gorbushina A."/>
        </authorList>
    </citation>
    <scope>NUCLEOTIDE SEQUENCE [LARGE SCALE GENOMIC DNA]</scope>
    <source>
        <strain evidence="15 16">CBS 125763</strain>
    </source>
</reference>
<dbReference type="SMART" id="SM01120">
    <property type="entry name" value="Dak2"/>
    <property type="match status" value="1"/>
</dbReference>
<evidence type="ECO:0000313" key="15">
    <source>
        <dbReference type="EMBL" id="OAP56117.1"/>
    </source>
</evidence>
<dbReference type="UniPathway" id="UPA00617">
    <property type="reaction ID" value="UER00669"/>
</dbReference>
<gene>
    <name evidence="15" type="ORF">AYL99_09296</name>
</gene>
<evidence type="ECO:0000256" key="5">
    <source>
        <dbReference type="ARBA" id="ARBA00022741"/>
    </source>
</evidence>
<evidence type="ECO:0000256" key="2">
    <source>
        <dbReference type="ARBA" id="ARBA00004778"/>
    </source>
</evidence>
<dbReference type="PANTHER" id="PTHR28629:SF4">
    <property type="entry name" value="TRIOKINASE_FMN CYCLASE"/>
    <property type="match status" value="1"/>
</dbReference>
<dbReference type="GO" id="GO:0050354">
    <property type="term" value="F:triokinase activity"/>
    <property type="evidence" value="ECO:0007669"/>
    <property type="project" value="UniProtKB-EC"/>
</dbReference>
<feature type="binding site" evidence="12">
    <location>
        <position position="108"/>
    </location>
    <ligand>
        <name>substrate</name>
    </ligand>
</feature>
<feature type="domain" description="DhaL" evidence="13">
    <location>
        <begin position="405"/>
        <end position="620"/>
    </location>
</feature>
<evidence type="ECO:0000256" key="6">
    <source>
        <dbReference type="ARBA" id="ARBA00022777"/>
    </source>
</evidence>
<evidence type="ECO:0000256" key="3">
    <source>
        <dbReference type="ARBA" id="ARBA00008757"/>
    </source>
</evidence>
<dbReference type="InterPro" id="IPR036117">
    <property type="entry name" value="DhaL_dom_sf"/>
</dbReference>
<keyword evidence="7" id="KW-0319">Glycerol metabolism</keyword>
<dbReference type="FunFam" id="3.40.50.10440:FF:000001">
    <property type="entry name" value="Dihydroxyacetone kinase, DhaK subunit"/>
    <property type="match status" value="1"/>
</dbReference>
<dbReference type="PROSITE" id="PS51480">
    <property type="entry name" value="DHAL"/>
    <property type="match status" value="1"/>
</dbReference>
<evidence type="ECO:0000256" key="7">
    <source>
        <dbReference type="ARBA" id="ARBA00022798"/>
    </source>
</evidence>
<dbReference type="STRING" id="1367422.A0A178Z8K6"/>
<evidence type="ECO:0000256" key="11">
    <source>
        <dbReference type="PIRSR" id="PIRSR612734-1"/>
    </source>
</evidence>
<evidence type="ECO:0000259" key="14">
    <source>
        <dbReference type="PROSITE" id="PS51481"/>
    </source>
</evidence>
<dbReference type="Gene3D" id="3.40.50.10440">
    <property type="entry name" value="Dihydroxyacetone kinase, domain 1"/>
    <property type="match status" value="1"/>
</dbReference>
<dbReference type="Gene3D" id="1.25.40.340">
    <property type="match status" value="1"/>
</dbReference>
<dbReference type="Pfam" id="PF02733">
    <property type="entry name" value="Dak1"/>
    <property type="match status" value="1"/>
</dbReference>
<feature type="domain" description="DhaK" evidence="14">
    <location>
        <begin position="9"/>
        <end position="350"/>
    </location>
</feature>
<evidence type="ECO:0000256" key="9">
    <source>
        <dbReference type="ARBA" id="ARBA00047974"/>
    </source>
</evidence>
<keyword evidence="5" id="KW-0547">Nucleotide-binding</keyword>
<feature type="active site" description="Tele-hemiaminal-histidine intermediate" evidence="11">
    <location>
        <position position="223"/>
    </location>
</feature>
<evidence type="ECO:0000256" key="12">
    <source>
        <dbReference type="PIRSR" id="PIRSR612734-2"/>
    </source>
</evidence>
<protein>
    <submittedName>
        <fullName evidence="15">Dihydroxyacetone kinase</fullName>
    </submittedName>
</protein>
<dbReference type="GO" id="GO:0004371">
    <property type="term" value="F:glycerone kinase activity"/>
    <property type="evidence" value="ECO:0007669"/>
    <property type="project" value="UniProtKB-EC"/>
</dbReference>
<dbReference type="FunFam" id="1.25.40.340:FF:000002">
    <property type="entry name" value="Dihydroxyacetone kinase, L subunit"/>
    <property type="match status" value="1"/>
</dbReference>
<organism evidence="15 16">
    <name type="scientific">Fonsecaea erecta</name>
    <dbReference type="NCBI Taxonomy" id="1367422"/>
    <lineage>
        <taxon>Eukaryota</taxon>
        <taxon>Fungi</taxon>
        <taxon>Dikarya</taxon>
        <taxon>Ascomycota</taxon>
        <taxon>Pezizomycotina</taxon>
        <taxon>Eurotiomycetes</taxon>
        <taxon>Chaetothyriomycetidae</taxon>
        <taxon>Chaetothyriales</taxon>
        <taxon>Herpotrichiellaceae</taxon>
        <taxon>Fonsecaea</taxon>
    </lineage>
</organism>
<comment type="catalytic activity">
    <reaction evidence="9">
        <text>D-glyceraldehyde + ATP = D-glyceraldehyde 3-phosphate + ADP + H(+)</text>
        <dbReference type="Rhea" id="RHEA:13941"/>
        <dbReference type="ChEBI" id="CHEBI:15378"/>
        <dbReference type="ChEBI" id="CHEBI:17378"/>
        <dbReference type="ChEBI" id="CHEBI:30616"/>
        <dbReference type="ChEBI" id="CHEBI:59776"/>
        <dbReference type="ChEBI" id="CHEBI:456216"/>
        <dbReference type="EC" id="2.7.1.28"/>
    </reaction>
</comment>
<dbReference type="SUPFAM" id="SSF82549">
    <property type="entry name" value="DAK1/DegV-like"/>
    <property type="match status" value="1"/>
</dbReference>
<keyword evidence="8" id="KW-0067">ATP-binding</keyword>
<dbReference type="Proteomes" id="UP000078343">
    <property type="component" value="Unassembled WGS sequence"/>
</dbReference>
<comment type="catalytic activity">
    <reaction evidence="10">
        <text>dihydroxyacetone + ATP = dihydroxyacetone phosphate + ADP + H(+)</text>
        <dbReference type="Rhea" id="RHEA:15773"/>
        <dbReference type="ChEBI" id="CHEBI:15378"/>
        <dbReference type="ChEBI" id="CHEBI:16016"/>
        <dbReference type="ChEBI" id="CHEBI:30616"/>
        <dbReference type="ChEBI" id="CHEBI:57642"/>
        <dbReference type="ChEBI" id="CHEBI:456216"/>
        <dbReference type="EC" id="2.7.1.29"/>
    </reaction>
</comment>
<dbReference type="InterPro" id="IPR050861">
    <property type="entry name" value="Dihydroxyacetone_Kinase"/>
</dbReference>
<dbReference type="GO" id="GO:0005524">
    <property type="term" value="F:ATP binding"/>
    <property type="evidence" value="ECO:0007669"/>
    <property type="project" value="UniProtKB-KW"/>
</dbReference>
<dbReference type="InterPro" id="IPR004006">
    <property type="entry name" value="DhaK_dom"/>
</dbReference>
<keyword evidence="4" id="KW-0808">Transferase</keyword>
<dbReference type="OrthoDB" id="1724672at2759"/>
<name>A0A178Z8K6_9EURO</name>
<feature type="binding site" evidence="12">
    <location>
        <position position="113"/>
    </location>
    <ligand>
        <name>substrate</name>
    </ligand>
</feature>
<dbReference type="AlphaFoldDB" id="A0A178Z8K6"/>
<dbReference type="Gene3D" id="3.30.1180.20">
    <property type="entry name" value="Dihydroxyacetone kinase, domain 2"/>
    <property type="match status" value="1"/>
</dbReference>
<evidence type="ECO:0000259" key="13">
    <source>
        <dbReference type="PROSITE" id="PS51480"/>
    </source>
</evidence>
<evidence type="ECO:0000256" key="10">
    <source>
        <dbReference type="ARBA" id="ARBA00048898"/>
    </source>
</evidence>
<evidence type="ECO:0000313" key="16">
    <source>
        <dbReference type="Proteomes" id="UP000078343"/>
    </source>
</evidence>
<sequence length="627" mass="66454">MAGKNIISDPSVLIDGMCRSMLLLNPALKYDSQYKVVFQDKIKGEQEPRVTLISGGGSGHEPAHAGYVGDGMLDAAVCGSVFASPNVQQILQGLAHVSSPKGTLIVVKNYTGDKLNFGLAAEVYQATSGHPVEMVMVQDDVSVPRSRNQKVGRRGLAGAVFVHKVAGAAASKGNSLQEVARVAQYVADNTVTIGVSLDRCTPPGQNEVRPLSGDEMELGMGIHNEPGSKTLSPRPDVITLVDSMLQHLLDPDDPERAYLELNANNQVVLLINNLGALSVLEIHAVTHVVLSRLEEIYGIQPQRLYVGTYLTALNTPGFSISLLNLESKTGSPELTYLLSLLDAPTKALAWTPSLLSKPPQLSSIGSRIVTGVKKADLSRVEKIPCKHLPSCTRSMSTDGGAGNPSVISTLILSIYAEVAKQEPEITRFDTLIGDGDCGTTLLSGAQAALEVMQLESNDSLSHFLIQVATAVRETMGGTSGALYGLFFGAFAKAVQEHYKRDRHLSSLLFAKSAQDALETLERYTSAREGSRTLMDALIPFVRTFVETSTRYSSPAKTLGESLAAAKRGMEATKTMRSSFGRSTYVGAASGISGDETQDPTCGVPDPGACGIVAIVTGISSAFGGNST</sequence>
<evidence type="ECO:0000256" key="1">
    <source>
        <dbReference type="ARBA" id="ARBA00003264"/>
    </source>
</evidence>
<dbReference type="SUPFAM" id="SSF101473">
    <property type="entry name" value="DhaL-like"/>
    <property type="match status" value="1"/>
</dbReference>
<dbReference type="FunFam" id="3.30.1180.20:FF:000001">
    <property type="entry name" value="Dihydroxyacetone kinase 1"/>
    <property type="match status" value="1"/>
</dbReference>
<feature type="binding site" evidence="12">
    <location>
        <begin position="57"/>
        <end position="60"/>
    </location>
    <ligand>
        <name>substrate</name>
    </ligand>
</feature>
<dbReference type="GeneID" id="30013464"/>
<accession>A0A178Z8K6</accession>
<evidence type="ECO:0000256" key="4">
    <source>
        <dbReference type="ARBA" id="ARBA00022679"/>
    </source>
</evidence>
<dbReference type="EMBL" id="LVYI01000009">
    <property type="protein sequence ID" value="OAP56117.1"/>
    <property type="molecule type" value="Genomic_DNA"/>
</dbReference>
<comment type="pathway">
    <text evidence="2">Polyol metabolism; glycerol fermentation; glycerone phosphate from glycerol (oxidative route): step 2/2.</text>
</comment>
<comment type="function">
    <text evidence="1">Catalyzes both the phosphorylation of dihydroxyacetone and of glyceraldehyde.</text>
</comment>
<dbReference type="RefSeq" id="XP_018689484.1">
    <property type="nucleotide sequence ID" value="XM_018840803.1"/>
</dbReference>
<dbReference type="PANTHER" id="PTHR28629">
    <property type="entry name" value="TRIOKINASE/FMN CYCLASE"/>
    <property type="match status" value="1"/>
</dbReference>